<dbReference type="EMBL" id="BAAFSG010000001">
    <property type="protein sequence ID" value="GAB1255394.1"/>
    <property type="molecule type" value="Genomic_DNA"/>
</dbReference>
<comment type="caution">
    <text evidence="3">The sequence shown here is derived from an EMBL/GenBank/DDBJ whole genome shotgun (WGS) entry which is preliminary data.</text>
</comment>
<accession>A0ABQ0EC62</accession>
<feature type="domain" description="TraI-like middle" evidence="2">
    <location>
        <begin position="130"/>
        <end position="220"/>
    </location>
</feature>
<feature type="domain" description="MobA/VirD2-like nuclease" evidence="1">
    <location>
        <begin position="2"/>
        <end position="114"/>
    </location>
</feature>
<keyword evidence="4" id="KW-1185">Reference proteome</keyword>
<reference evidence="3 4" key="1">
    <citation type="journal article" date="2025" name="Int. J. Syst. Evol. Microbiol.">
        <title>Desulfovibrio falkowii sp. nov., Porphyromonas miyakawae sp. nov., Mediterraneibacter flintii sp. nov. and Owariibacterium komagatae gen. nov., sp. nov., isolated from human faeces.</title>
        <authorList>
            <person name="Hamaguchi T."/>
            <person name="Ohara M."/>
            <person name="Hisatomi A."/>
            <person name="Sekiguchi K."/>
            <person name="Takeda J.I."/>
            <person name="Ueyama J."/>
            <person name="Ito M."/>
            <person name="Nishiwaki H."/>
            <person name="Ogi T."/>
            <person name="Hirayama M."/>
            <person name="Ohkuma M."/>
            <person name="Sakamoto M."/>
            <person name="Ohno K."/>
        </authorList>
    </citation>
    <scope>NUCLEOTIDE SEQUENCE [LARGE SCALE GENOMIC DNA]</scope>
    <source>
        <strain evidence="3 4">13CB8C</strain>
    </source>
</reference>
<dbReference type="InterPro" id="IPR054462">
    <property type="entry name" value="TraI_M"/>
</dbReference>
<evidence type="ECO:0000259" key="1">
    <source>
        <dbReference type="Pfam" id="PF03432"/>
    </source>
</evidence>
<dbReference type="InterPro" id="IPR049751">
    <property type="entry name" value="TraI/MobA_relaxases"/>
</dbReference>
<dbReference type="Proteomes" id="UP001628192">
    <property type="component" value="Unassembled WGS sequence"/>
</dbReference>
<evidence type="ECO:0000313" key="3">
    <source>
        <dbReference type="EMBL" id="GAB1255394.1"/>
    </source>
</evidence>
<protein>
    <submittedName>
        <fullName evidence="3">Uncharacterized protein</fullName>
    </submittedName>
</protein>
<proteinExistence type="predicted"/>
<organism evidence="3 4">
    <name type="scientific">Desulfovibrio falkowii</name>
    <dbReference type="NCBI Taxonomy" id="3136602"/>
    <lineage>
        <taxon>Bacteria</taxon>
        <taxon>Pseudomonadati</taxon>
        <taxon>Thermodesulfobacteriota</taxon>
        <taxon>Desulfovibrionia</taxon>
        <taxon>Desulfovibrionales</taxon>
        <taxon>Desulfovibrionaceae</taxon>
        <taxon>Desulfovibrio</taxon>
    </lineage>
</organism>
<evidence type="ECO:0000259" key="2">
    <source>
        <dbReference type="Pfam" id="PF22863"/>
    </source>
</evidence>
<dbReference type="NCBIfam" id="NF041893">
    <property type="entry name" value="TraI_MobP_relax"/>
    <property type="match status" value="1"/>
</dbReference>
<gene>
    <name evidence="3" type="ORF">Defa_28810</name>
</gene>
<dbReference type="InterPro" id="IPR005094">
    <property type="entry name" value="Endonuclease_MobA/VirD2"/>
</dbReference>
<dbReference type="Pfam" id="PF03432">
    <property type="entry name" value="Relaxase"/>
    <property type="match status" value="1"/>
</dbReference>
<evidence type="ECO:0000313" key="4">
    <source>
        <dbReference type="Proteomes" id="UP001628192"/>
    </source>
</evidence>
<dbReference type="Pfam" id="PF22863">
    <property type="entry name" value="TraI_middle"/>
    <property type="match status" value="1"/>
</dbReference>
<sequence>MDDYELAIREVADTQALNTRTTQEKTYHMIVSFHPEDETKLTPELFKVIEKRFAQALGLSEHQRHCGVHINTENMHMHIAYNLIHPEKLTRVEPWRDYIKRDKLCRELEKEYGLVIDNGRDQAREKSLGGKAAALEAHTGRQSFEGYVRDQGEVILAMLEKARTWEDVHQAFARHGLELKRRGAGLVVKNRHGRHVAKASAAHRELSLKKLEARFGAFQASRETMPESELSYGAAPLQKAPNRNQLWQEFQQQYMRRKSSLEAIRQKWAEKRKELEHRPIARRTRTNLMKLTRQYEAEELHAARMQAGGGNWLDFLRQEATKGDDAALAVLRSRQEEVAPETLQFVHERQQARSAYLASKTAVLEKTDLSARAKNRLVSMALMDSLASGATARISKHGSVIYTLPTGGKICDTGRSISFSPEARATALAYMSAKWNVKSRSLDRASGDTVYTLIGGQKVYERKGQDIFERPAVIRRHHQLERERNQSIGR</sequence>
<name>A0ABQ0EC62_9BACT</name>